<dbReference type="GeneID" id="108252967"/>
<comment type="subcellular location">
    <subcellularLocation>
        <location evidence="1">Nucleus</location>
    </subcellularLocation>
</comment>
<dbReference type="AlphaFoldDB" id="A0A1S4EH29"/>
<dbReference type="InterPro" id="IPR004875">
    <property type="entry name" value="DDE_SF_endonuclease_dom"/>
</dbReference>
<evidence type="ECO:0000256" key="1">
    <source>
        <dbReference type="ARBA" id="ARBA00004123"/>
    </source>
</evidence>
<dbReference type="GO" id="GO:0005634">
    <property type="term" value="C:nucleus"/>
    <property type="evidence" value="ECO:0007669"/>
    <property type="project" value="UniProtKB-SubCell"/>
</dbReference>
<dbReference type="GO" id="GO:0003677">
    <property type="term" value="F:DNA binding"/>
    <property type="evidence" value="ECO:0007669"/>
    <property type="project" value="UniProtKB-KW"/>
</dbReference>
<evidence type="ECO:0000256" key="2">
    <source>
        <dbReference type="ARBA" id="ARBA00023125"/>
    </source>
</evidence>
<dbReference type="InterPro" id="IPR006600">
    <property type="entry name" value="HTH_CenpB_DNA-bd_dom"/>
</dbReference>
<evidence type="ECO:0000313" key="6">
    <source>
        <dbReference type="RefSeq" id="XP_017301521.2"/>
    </source>
</evidence>
<dbReference type="Pfam" id="PF05225">
    <property type="entry name" value="HTH_psq"/>
    <property type="match status" value="1"/>
</dbReference>
<dbReference type="STRING" id="121845.A0A1S4EH29"/>
<keyword evidence="5" id="KW-1185">Reference proteome</keyword>
<feature type="domain" description="HTH CENPB-type" evidence="4">
    <location>
        <begin position="76"/>
        <end position="151"/>
    </location>
</feature>
<dbReference type="PANTHER" id="PTHR19303">
    <property type="entry name" value="TRANSPOSON"/>
    <property type="match status" value="1"/>
</dbReference>
<dbReference type="InterPro" id="IPR050863">
    <property type="entry name" value="CenT-Element_Derived"/>
</dbReference>
<name>A0A1S4EH29_DIACI</name>
<evidence type="ECO:0000256" key="3">
    <source>
        <dbReference type="ARBA" id="ARBA00023242"/>
    </source>
</evidence>
<keyword evidence="3" id="KW-0539">Nucleus</keyword>
<dbReference type="Pfam" id="PF03184">
    <property type="entry name" value="DDE_1"/>
    <property type="match status" value="1"/>
</dbReference>
<dbReference type="PaxDb" id="121845-A0A1S4EH29"/>
<dbReference type="Gene3D" id="3.30.420.10">
    <property type="entry name" value="Ribonuclease H-like superfamily/Ribonuclease H"/>
    <property type="match status" value="1"/>
</dbReference>
<dbReference type="KEGG" id="dci:108252967"/>
<dbReference type="SMART" id="SM00674">
    <property type="entry name" value="CENPB"/>
    <property type="match status" value="1"/>
</dbReference>
<dbReference type="Gene3D" id="1.10.10.60">
    <property type="entry name" value="Homeodomain-like"/>
    <property type="match status" value="1"/>
</dbReference>
<dbReference type="RefSeq" id="XP_017301521.2">
    <property type="nucleotide sequence ID" value="XM_017446032.2"/>
</dbReference>
<dbReference type="InterPro" id="IPR009057">
    <property type="entry name" value="Homeodomain-like_sf"/>
</dbReference>
<evidence type="ECO:0000313" key="5">
    <source>
        <dbReference type="Proteomes" id="UP000079169"/>
    </source>
</evidence>
<dbReference type="Proteomes" id="UP000079169">
    <property type="component" value="Unplaced"/>
</dbReference>
<proteinExistence type="predicted"/>
<evidence type="ECO:0000259" key="4">
    <source>
        <dbReference type="PROSITE" id="PS51253"/>
    </source>
</evidence>
<dbReference type="InterPro" id="IPR007889">
    <property type="entry name" value="HTH_Psq"/>
</dbReference>
<sequence>MASSLPTPTLTVDGDGLSKFPSSRKNMAKTKTYDKTTIENALHAIRNGMGYRKASLQFKVPKTTLIDKNKKKYKNENAGAPTILRPEEENILVQWIFRLGKAGFPVSKPQLIESVTELLKKLKRPNPFKDGIPGRHWYEGFMNRHKDISCRVAQNLTKSRADVTEVAIREWFKRVERYVEEESIQEVLEDPTRVFNCDETAFFLAPKENKVLVPKNMKKVYSKIANDEKDNLTVLLTLRADGVIASPLVIYPYKRMPTNITSKYPRGCGWGLGQSDSGWMLSETFFEYVTNVLHPWLKANNIKMPIILYLDGHSSHLSLPVIEFCKEVGIILIALLPNSTHLLQPLDVGLFKSLKDSWKQCVRTWRIKNDTRRLGREDFAPLLKTCLDCLQTESMAQNAFRKCGLFPFNPNAVEYGNLVANTTCTPTTERNERTAVECVCDRNIQFLKEFEGRLNSNILQKFKEEDVPESHSASRAVNQN</sequence>
<accession>A0A1S4EH29</accession>
<reference evidence="6" key="1">
    <citation type="submission" date="2025-08" db="UniProtKB">
        <authorList>
            <consortium name="RefSeq"/>
        </authorList>
    </citation>
    <scope>IDENTIFICATION</scope>
</reference>
<organism evidence="5 6">
    <name type="scientific">Diaphorina citri</name>
    <name type="common">Asian citrus psyllid</name>
    <dbReference type="NCBI Taxonomy" id="121845"/>
    <lineage>
        <taxon>Eukaryota</taxon>
        <taxon>Metazoa</taxon>
        <taxon>Ecdysozoa</taxon>
        <taxon>Arthropoda</taxon>
        <taxon>Hexapoda</taxon>
        <taxon>Insecta</taxon>
        <taxon>Pterygota</taxon>
        <taxon>Neoptera</taxon>
        <taxon>Paraneoptera</taxon>
        <taxon>Hemiptera</taxon>
        <taxon>Sternorrhyncha</taxon>
        <taxon>Psylloidea</taxon>
        <taxon>Psyllidae</taxon>
        <taxon>Diaphorininae</taxon>
        <taxon>Diaphorina</taxon>
    </lineage>
</organism>
<dbReference type="Pfam" id="PF03221">
    <property type="entry name" value="HTH_Tnp_Tc5"/>
    <property type="match status" value="1"/>
</dbReference>
<protein>
    <submittedName>
        <fullName evidence="6">Uncharacterized protein LOC108252967</fullName>
    </submittedName>
</protein>
<keyword evidence="2" id="KW-0238">DNA-binding</keyword>
<gene>
    <name evidence="6" type="primary">LOC108252967</name>
</gene>
<dbReference type="SUPFAM" id="SSF46689">
    <property type="entry name" value="Homeodomain-like"/>
    <property type="match status" value="1"/>
</dbReference>
<dbReference type="PROSITE" id="PS51253">
    <property type="entry name" value="HTH_CENPB"/>
    <property type="match status" value="1"/>
</dbReference>
<dbReference type="InterPro" id="IPR036397">
    <property type="entry name" value="RNaseH_sf"/>
</dbReference>
<dbReference type="PANTHER" id="PTHR19303:SF74">
    <property type="entry name" value="POGO TRANSPOSABLE ELEMENT WITH KRAB DOMAIN"/>
    <property type="match status" value="1"/>
</dbReference>